<feature type="region of interest" description="Disordered" evidence="1">
    <location>
        <begin position="271"/>
        <end position="291"/>
    </location>
</feature>
<accession>A0A2K1R3K9</accession>
<dbReference type="AlphaFoldDB" id="A0A2K1R3K9"/>
<sequence>MSSALEGIPRELRFGYARIATLSKEKLCGLCIDYKIPFMASDDVITLRRLIYRRSVDLYIEKGVLPKDHLNPRFNPRSRNCTISQLAFIFTYYGIRFDDLVRKDGFAERLDDYKEFILAKAEKDSQKALVAGTIDDAIEISSDEDEVVARSSPMPRYATRSTTIVNSPQSVSSPSPSEREHTISPLLDQPNLRPVKGICARLRTQQATPLSSPTLGPSSTSTLRSSFDPSALPQPARPGTEHPTVGSASLTTNPRTIPIANVVQPLTVPKTTQFKQSGSRQTPVLSPEADSRAAEIRAETKETVGELLQHRNRALRSLGRAIREFGLENIVISVRE</sequence>
<dbReference type="EMBL" id="NKHZ01000001">
    <property type="protein sequence ID" value="PNS21872.1"/>
    <property type="molecule type" value="Genomic_DNA"/>
</dbReference>
<feature type="compositionally biased region" description="Polar residues" evidence="1">
    <location>
        <begin position="271"/>
        <end position="284"/>
    </location>
</feature>
<reference evidence="2 3" key="1">
    <citation type="submission" date="2017-06" db="EMBL/GenBank/DDBJ databases">
        <title>Draft genome sequence of a variant of Elsinoe murrayae.</title>
        <authorList>
            <person name="Cheng Q."/>
        </authorList>
    </citation>
    <scope>NUCLEOTIDE SEQUENCE [LARGE SCALE GENOMIC DNA]</scope>
    <source>
        <strain evidence="2 3">CQ-2017a</strain>
    </source>
</reference>
<feature type="region of interest" description="Disordered" evidence="1">
    <location>
        <begin position="145"/>
        <end position="190"/>
    </location>
</feature>
<evidence type="ECO:0000313" key="2">
    <source>
        <dbReference type="EMBL" id="PNS21872.1"/>
    </source>
</evidence>
<gene>
    <name evidence="2" type="ORF">CAC42_470</name>
</gene>
<feature type="compositionally biased region" description="Low complexity" evidence="1">
    <location>
        <begin position="208"/>
        <end position="230"/>
    </location>
</feature>
<evidence type="ECO:0000256" key="1">
    <source>
        <dbReference type="SAM" id="MobiDB-lite"/>
    </source>
</evidence>
<evidence type="ECO:0000313" key="3">
    <source>
        <dbReference type="Proteomes" id="UP000243797"/>
    </source>
</evidence>
<comment type="caution">
    <text evidence="2">The sequence shown here is derived from an EMBL/GenBank/DDBJ whole genome shotgun (WGS) entry which is preliminary data.</text>
</comment>
<dbReference type="Proteomes" id="UP000243797">
    <property type="component" value="Unassembled WGS sequence"/>
</dbReference>
<organism evidence="2 3">
    <name type="scientific">Sphaceloma murrayae</name>
    <dbReference type="NCBI Taxonomy" id="2082308"/>
    <lineage>
        <taxon>Eukaryota</taxon>
        <taxon>Fungi</taxon>
        <taxon>Dikarya</taxon>
        <taxon>Ascomycota</taxon>
        <taxon>Pezizomycotina</taxon>
        <taxon>Dothideomycetes</taxon>
        <taxon>Dothideomycetidae</taxon>
        <taxon>Myriangiales</taxon>
        <taxon>Elsinoaceae</taxon>
        <taxon>Sphaceloma</taxon>
    </lineage>
</organism>
<name>A0A2K1R3K9_9PEZI</name>
<feature type="compositionally biased region" description="Low complexity" evidence="1">
    <location>
        <begin position="167"/>
        <end position="176"/>
    </location>
</feature>
<protein>
    <submittedName>
        <fullName evidence="2">Uncharacterized protein</fullName>
    </submittedName>
</protein>
<dbReference type="InParanoid" id="A0A2K1R3K9"/>
<keyword evidence="3" id="KW-1185">Reference proteome</keyword>
<proteinExistence type="predicted"/>
<feature type="region of interest" description="Disordered" evidence="1">
    <location>
        <begin position="204"/>
        <end position="252"/>
    </location>
</feature>